<feature type="transmembrane region" description="Helical" evidence="9">
    <location>
        <begin position="418"/>
        <end position="438"/>
    </location>
</feature>
<evidence type="ECO:0000256" key="4">
    <source>
        <dbReference type="ARBA" id="ARBA00022692"/>
    </source>
</evidence>
<dbReference type="InterPro" id="IPR038377">
    <property type="entry name" value="Na/Glc_symporter_sf"/>
</dbReference>
<evidence type="ECO:0000256" key="5">
    <source>
        <dbReference type="ARBA" id="ARBA00022989"/>
    </source>
</evidence>
<dbReference type="RefSeq" id="WP_119335722.1">
    <property type="nucleotide sequence ID" value="NZ_AP018558.1"/>
</dbReference>
<dbReference type="Pfam" id="PF00474">
    <property type="entry name" value="SSF"/>
    <property type="match status" value="1"/>
</dbReference>
<protein>
    <submittedName>
        <fullName evidence="10">Sodium:solute symporter</fullName>
    </submittedName>
</protein>
<dbReference type="InterPro" id="IPR001734">
    <property type="entry name" value="Na/solute_symporter"/>
</dbReference>
<keyword evidence="6 9" id="KW-0472">Membrane</keyword>
<dbReference type="GO" id="GO:0005886">
    <property type="term" value="C:plasma membrane"/>
    <property type="evidence" value="ECO:0007669"/>
    <property type="project" value="TreeGrafter"/>
</dbReference>
<dbReference type="GO" id="GO:0022857">
    <property type="term" value="F:transmembrane transporter activity"/>
    <property type="evidence" value="ECO:0007669"/>
    <property type="project" value="InterPro"/>
</dbReference>
<feature type="transmembrane region" description="Helical" evidence="9">
    <location>
        <begin position="6"/>
        <end position="25"/>
    </location>
</feature>
<accession>A0A2Z6DZU5</accession>
<evidence type="ECO:0000313" key="11">
    <source>
        <dbReference type="Proteomes" id="UP000262004"/>
    </source>
</evidence>
<organism evidence="10 11">
    <name type="scientific">Hydrogenophilus thermoluteolus</name>
    <name type="common">Pseudomonas hydrogenothermophila</name>
    <dbReference type="NCBI Taxonomy" id="297"/>
    <lineage>
        <taxon>Bacteria</taxon>
        <taxon>Pseudomonadati</taxon>
        <taxon>Pseudomonadota</taxon>
        <taxon>Hydrogenophilia</taxon>
        <taxon>Hydrogenophilales</taxon>
        <taxon>Hydrogenophilaceae</taxon>
        <taxon>Hydrogenophilus</taxon>
    </lineage>
</organism>
<feature type="transmembrane region" description="Helical" evidence="9">
    <location>
        <begin position="447"/>
        <end position="464"/>
    </location>
</feature>
<dbReference type="InterPro" id="IPR050277">
    <property type="entry name" value="Sodium:Solute_Symporter"/>
</dbReference>
<dbReference type="CDD" id="cd11474">
    <property type="entry name" value="SLC5sbd_CHT"/>
    <property type="match status" value="1"/>
</dbReference>
<feature type="transmembrane region" description="Helical" evidence="9">
    <location>
        <begin position="303"/>
        <end position="330"/>
    </location>
</feature>
<feature type="transmembrane region" description="Helical" evidence="9">
    <location>
        <begin position="178"/>
        <end position="196"/>
    </location>
</feature>
<feature type="compositionally biased region" description="Low complexity" evidence="8">
    <location>
        <begin position="482"/>
        <end position="491"/>
    </location>
</feature>
<evidence type="ECO:0000313" key="10">
    <source>
        <dbReference type="EMBL" id="BBD78051.1"/>
    </source>
</evidence>
<evidence type="ECO:0000256" key="6">
    <source>
        <dbReference type="ARBA" id="ARBA00023136"/>
    </source>
</evidence>
<evidence type="ECO:0000256" key="8">
    <source>
        <dbReference type="SAM" id="MobiDB-lite"/>
    </source>
</evidence>
<feature type="transmembrane region" description="Helical" evidence="9">
    <location>
        <begin position="364"/>
        <end position="382"/>
    </location>
</feature>
<comment type="subcellular location">
    <subcellularLocation>
        <location evidence="1">Membrane</location>
        <topology evidence="1">Multi-pass membrane protein</topology>
    </subcellularLocation>
</comment>
<dbReference type="KEGG" id="htl:HPTL_1793"/>
<feature type="region of interest" description="Disordered" evidence="8">
    <location>
        <begin position="468"/>
        <end position="491"/>
    </location>
</feature>
<dbReference type="Proteomes" id="UP000262004">
    <property type="component" value="Chromosome"/>
</dbReference>
<keyword evidence="5 9" id="KW-1133">Transmembrane helix</keyword>
<evidence type="ECO:0000256" key="9">
    <source>
        <dbReference type="SAM" id="Phobius"/>
    </source>
</evidence>
<feature type="transmembrane region" description="Helical" evidence="9">
    <location>
        <begin position="394"/>
        <end position="412"/>
    </location>
</feature>
<dbReference type="PROSITE" id="PS50283">
    <property type="entry name" value="NA_SOLUT_SYMP_3"/>
    <property type="match status" value="1"/>
</dbReference>
<feature type="transmembrane region" description="Helical" evidence="9">
    <location>
        <begin position="115"/>
        <end position="140"/>
    </location>
</feature>
<keyword evidence="3" id="KW-0813">Transport</keyword>
<evidence type="ECO:0000256" key="7">
    <source>
        <dbReference type="RuleBase" id="RU362091"/>
    </source>
</evidence>
<gene>
    <name evidence="10" type="ORF">HPTL_1793</name>
</gene>
<evidence type="ECO:0000256" key="2">
    <source>
        <dbReference type="ARBA" id="ARBA00006434"/>
    </source>
</evidence>
<comment type="similarity">
    <text evidence="2 7">Belongs to the sodium:solute symporter (SSF) (TC 2.A.21) family.</text>
</comment>
<dbReference type="Gene3D" id="1.20.1730.10">
    <property type="entry name" value="Sodium/glucose cotransporter"/>
    <property type="match status" value="1"/>
</dbReference>
<name>A0A2Z6DZU5_HYDTE</name>
<feature type="transmembrane region" description="Helical" evidence="9">
    <location>
        <begin position="259"/>
        <end position="283"/>
    </location>
</feature>
<dbReference type="EMBL" id="AP018558">
    <property type="protein sequence ID" value="BBD78051.1"/>
    <property type="molecule type" value="Genomic_DNA"/>
</dbReference>
<proteinExistence type="inferred from homology"/>
<reference evidence="10 11" key="1">
    <citation type="submission" date="2018-04" db="EMBL/GenBank/DDBJ databases">
        <title>Complete genome sequence of Hydrogenophilus thermoluteolus TH-1.</title>
        <authorList>
            <person name="Arai H."/>
        </authorList>
    </citation>
    <scope>NUCLEOTIDE SEQUENCE [LARGE SCALE GENOMIC DNA]</scope>
    <source>
        <strain evidence="10 11">TH-1</strain>
    </source>
</reference>
<dbReference type="OrthoDB" id="5289357at2"/>
<evidence type="ECO:0000256" key="1">
    <source>
        <dbReference type="ARBA" id="ARBA00004141"/>
    </source>
</evidence>
<feature type="transmembrane region" description="Helical" evidence="9">
    <location>
        <begin position="76"/>
        <end position="94"/>
    </location>
</feature>
<keyword evidence="4 9" id="KW-0812">Transmembrane</keyword>
<dbReference type="PANTHER" id="PTHR48086:SF7">
    <property type="entry name" value="SODIUM-SOLUTE SYMPORTER-RELATED"/>
    <property type="match status" value="1"/>
</dbReference>
<sequence>MLLTFVILYLLVSVAIGLWAATKVHNARDYIVAGRNLPFIVVLAMVFATWFGSETVLGISATFLEEGLVGLASDPLGASLCLVLFGLIFARPLYRMNLLTLGDFFRRRFSPTIEIVLSFCIVISYLGWVSAQFAALGVVFNVLSDGSISQNTGVLIGGAVVLVYTVFGGMWSVAWTTFIQMILIVVGLLLVAYFAGEKAGGVAAVLDHAKAAGKLEWFPSLADPQAVLTWFAALVTVALGSIPQQDVFQRVNSSKNEFVAVWGTTLGGVAYFLFAAVPLFIAYSATMIAPETTAKLLQEDSQLILPTLVTVEMPLWLQIVFFGALLSVIMSTASGTLLAPSVTFTENVVKSVWPGMSDQQLLRITRWTVVGFAALVTAYALSTNDSIHKMVENAYRVTLAGAFVPLAFGIFWRRATNFGATMAVVTGLGVWLFGEFYLPEMAIEPQVIGMLAAAVAMVVGSIFGPKAPTPTDETPRHRTHHAAAATHHVPY</sequence>
<feature type="transmembrane region" description="Helical" evidence="9">
    <location>
        <begin position="37"/>
        <end position="64"/>
    </location>
</feature>
<dbReference type="AlphaFoldDB" id="A0A2Z6DZU5"/>
<keyword evidence="11" id="KW-1185">Reference proteome</keyword>
<evidence type="ECO:0000256" key="3">
    <source>
        <dbReference type="ARBA" id="ARBA00022448"/>
    </source>
</evidence>
<feature type="transmembrane region" description="Helical" evidence="9">
    <location>
        <begin position="152"/>
        <end position="171"/>
    </location>
</feature>
<dbReference type="PANTHER" id="PTHR48086">
    <property type="entry name" value="SODIUM/PROLINE SYMPORTER-RELATED"/>
    <property type="match status" value="1"/>
</dbReference>